<feature type="transmembrane region" description="Helical" evidence="1">
    <location>
        <begin position="86"/>
        <end position="104"/>
    </location>
</feature>
<proteinExistence type="predicted"/>
<evidence type="ECO:0000313" key="3">
    <source>
        <dbReference type="Proteomes" id="UP000598120"/>
    </source>
</evidence>
<dbReference type="Proteomes" id="UP000598120">
    <property type="component" value="Unassembled WGS sequence"/>
</dbReference>
<organism evidence="2 3">
    <name type="scientific">Aquaticitalea lipolytica</name>
    <dbReference type="NCBI Taxonomy" id="1247562"/>
    <lineage>
        <taxon>Bacteria</taxon>
        <taxon>Pseudomonadati</taxon>
        <taxon>Bacteroidota</taxon>
        <taxon>Flavobacteriia</taxon>
        <taxon>Flavobacteriales</taxon>
        <taxon>Flavobacteriaceae</taxon>
        <taxon>Aquaticitalea</taxon>
    </lineage>
</organism>
<keyword evidence="3" id="KW-1185">Reference proteome</keyword>
<keyword evidence="1" id="KW-0812">Transmembrane</keyword>
<keyword evidence="1" id="KW-0472">Membrane</keyword>
<feature type="transmembrane region" description="Helical" evidence="1">
    <location>
        <begin position="149"/>
        <end position="170"/>
    </location>
</feature>
<reference evidence="2 3" key="1">
    <citation type="journal article" date="2014" name="Int. J. Syst. Evol. Microbiol.">
        <title>Complete genome sequence of Corynebacterium casei LMG S-19264T (=DSM 44701T), isolated from a smear-ripened cheese.</title>
        <authorList>
            <consortium name="US DOE Joint Genome Institute (JGI-PGF)"/>
            <person name="Walter F."/>
            <person name="Albersmeier A."/>
            <person name="Kalinowski J."/>
            <person name="Ruckert C."/>
        </authorList>
    </citation>
    <scope>NUCLEOTIDE SEQUENCE [LARGE SCALE GENOMIC DNA]</scope>
    <source>
        <strain evidence="2 3">CGMCC 1.15295</strain>
    </source>
</reference>
<dbReference type="RefSeq" id="WP_188604947.1">
    <property type="nucleotide sequence ID" value="NZ_BMIC01000001.1"/>
</dbReference>
<dbReference type="EMBL" id="BMIC01000001">
    <property type="protein sequence ID" value="GFZ79686.1"/>
    <property type="molecule type" value="Genomic_DNA"/>
</dbReference>
<gene>
    <name evidence="2" type="ORF">GCM10011531_06990</name>
</gene>
<sequence>MRRERQEFQPRRGKQTIFRIITAGRASALYQMGTDLIFIISSYPSYIVEVFMRKHFGERYFSFSVAVIISLTMLYPFIFLGNRVRGALGISWLLFTLLFLYKSIRHRMEYKRFSMTYNFDRFSYADGEIFDFWYDLIGTKLLGLTVTRYRILVLFEPAIPVLIGLLLMLVKFTRPIGILIFFSGLLFGYRNTMKAYAARSYVLDAIDEQIVSKWKYDVIMEEKPKSQTGGLSFPIELPKSNDIRQNLIDNVDEKNQLDIWANE</sequence>
<evidence type="ECO:0000256" key="1">
    <source>
        <dbReference type="SAM" id="Phobius"/>
    </source>
</evidence>
<comment type="caution">
    <text evidence="2">The sequence shown here is derived from an EMBL/GenBank/DDBJ whole genome shotgun (WGS) entry which is preliminary data.</text>
</comment>
<evidence type="ECO:0000313" key="2">
    <source>
        <dbReference type="EMBL" id="GFZ79686.1"/>
    </source>
</evidence>
<protein>
    <submittedName>
        <fullName evidence="2">Uncharacterized protein</fullName>
    </submittedName>
</protein>
<name>A0A8J2TLF4_9FLAO</name>
<accession>A0A8J2TLF4</accession>
<feature type="transmembrane region" description="Helical" evidence="1">
    <location>
        <begin position="176"/>
        <end position="192"/>
    </location>
</feature>
<feature type="transmembrane region" description="Helical" evidence="1">
    <location>
        <begin position="60"/>
        <end position="80"/>
    </location>
</feature>
<keyword evidence="1" id="KW-1133">Transmembrane helix</keyword>
<dbReference type="AlphaFoldDB" id="A0A8J2TLF4"/>